<gene>
    <name evidence="11" type="primary">Lip3</name>
</gene>
<dbReference type="AlphaFoldDB" id="A0A891XIQ8"/>
<keyword evidence="4 7" id="KW-0442">Lipid degradation</keyword>
<keyword evidence="2 9" id="KW-0732">Signal</keyword>
<dbReference type="SUPFAM" id="SSF53474">
    <property type="entry name" value="alpha/beta-Hydrolases"/>
    <property type="match status" value="1"/>
</dbReference>
<dbReference type="GO" id="GO:0016788">
    <property type="term" value="F:hydrolase activity, acting on ester bonds"/>
    <property type="evidence" value="ECO:0007669"/>
    <property type="project" value="InterPro"/>
</dbReference>
<dbReference type="PIRSF" id="PIRSF000862">
    <property type="entry name" value="Steryl_ester_lip"/>
    <property type="match status" value="1"/>
</dbReference>
<evidence type="ECO:0000256" key="6">
    <source>
        <dbReference type="ARBA" id="ARBA00023180"/>
    </source>
</evidence>
<sequence length="391" mass="44033">MPLIWKEVLTICIFIIPVHSLLTDKSKIRADLNFTELVTYDGYRHETHKVVTEDGYKLTVFRIPPKSECDKKLPLLFQHGLYLSGDDCIVPGPGVAHCYIYSDNCYDVWIGNSRGTRYSRDHVSLDPDTDDEFWDFSFPKLGIYDNAAVIDYILRNTEQEQLYYVGHSAGVASLIVLGSKKPEYNSKVKTAFGLSATTWIGNAKLPMVTIQKLVSNFNVSGDEILEHGGVVQIAAESLCGLKLSYYKCSTILFSILGYDGFQIAKDVFPVVVGHAPAGVSWKHFVHWGQIAKDGFKEYDYKDDNVKIYGQSTPPEFELENVKMKFVLLASENDWLADLKDVQKLHSKLPNSELCVLKDKLFSHLAFVYGKGIPVSITPSITNYIENNELDC</sequence>
<evidence type="ECO:0000313" key="11">
    <source>
        <dbReference type="EMBL" id="QRN45237.1"/>
    </source>
</evidence>
<evidence type="ECO:0000256" key="1">
    <source>
        <dbReference type="ARBA" id="ARBA00010701"/>
    </source>
</evidence>
<dbReference type="Gene3D" id="3.40.50.1820">
    <property type="entry name" value="alpha/beta hydrolase"/>
    <property type="match status" value="1"/>
</dbReference>
<dbReference type="InterPro" id="IPR006693">
    <property type="entry name" value="AB_hydrolase_lipase"/>
</dbReference>
<protein>
    <recommendedName>
        <fullName evidence="7">Lipase</fullName>
    </recommendedName>
</protein>
<dbReference type="Pfam" id="PF04083">
    <property type="entry name" value="Abhydro_lipase"/>
    <property type="match status" value="1"/>
</dbReference>
<feature type="active site" description="Charge relay system" evidence="8">
    <location>
        <position position="333"/>
    </location>
</feature>
<name>A0A891XIQ8_TINBI</name>
<reference evidence="11" key="1">
    <citation type="journal article" name="Insect Biochem. Mol. Biol.">
        <title>Silk of the common clothes moth, Tineola bisselliella, a cosmopolitan pest belonging to the basal ditrysian moth line.</title>
        <authorList>
            <person name="Rouhova L."/>
            <person name="Kludkiewicz B."/>
            <person name="Sehadova H."/>
            <person name="Sery M."/>
            <person name="Kucerova L."/>
            <person name="Konik P."/>
            <person name="Zurovec M."/>
        </authorList>
    </citation>
    <scope>NUCLEOTIDE SEQUENCE</scope>
    <source>
        <tissue evidence="11">Silk glands</tissue>
    </source>
</reference>
<evidence type="ECO:0000256" key="4">
    <source>
        <dbReference type="ARBA" id="ARBA00022963"/>
    </source>
</evidence>
<feature type="chain" id="PRO_5032316144" description="Lipase" evidence="9">
    <location>
        <begin position="21"/>
        <end position="391"/>
    </location>
</feature>
<feature type="domain" description="Partial AB-hydrolase lipase" evidence="10">
    <location>
        <begin position="35"/>
        <end position="87"/>
    </location>
</feature>
<evidence type="ECO:0000256" key="2">
    <source>
        <dbReference type="ARBA" id="ARBA00022729"/>
    </source>
</evidence>
<evidence type="ECO:0000256" key="3">
    <source>
        <dbReference type="ARBA" id="ARBA00022801"/>
    </source>
</evidence>
<dbReference type="GO" id="GO:0016042">
    <property type="term" value="P:lipid catabolic process"/>
    <property type="evidence" value="ECO:0007669"/>
    <property type="project" value="UniProtKB-KW"/>
</dbReference>
<feature type="signal peptide" evidence="9">
    <location>
        <begin position="1"/>
        <end position="20"/>
    </location>
</feature>
<dbReference type="InterPro" id="IPR025483">
    <property type="entry name" value="Lipase_euk"/>
</dbReference>
<feature type="active site" description="Nucleophile" evidence="8">
    <location>
        <position position="168"/>
    </location>
</feature>
<evidence type="ECO:0000256" key="7">
    <source>
        <dbReference type="PIRNR" id="PIRNR000862"/>
    </source>
</evidence>
<evidence type="ECO:0000256" key="8">
    <source>
        <dbReference type="PIRSR" id="PIRSR000862-1"/>
    </source>
</evidence>
<keyword evidence="3 7" id="KW-0378">Hydrolase</keyword>
<dbReference type="FunFam" id="3.40.50.1820:FF:000057">
    <property type="entry name" value="Lipase"/>
    <property type="match status" value="1"/>
</dbReference>
<comment type="similarity">
    <text evidence="1 7">Belongs to the AB hydrolase superfamily. Lipase family.</text>
</comment>
<dbReference type="InterPro" id="IPR029058">
    <property type="entry name" value="AB_hydrolase_fold"/>
</dbReference>
<dbReference type="PANTHER" id="PTHR11005">
    <property type="entry name" value="LYSOSOMAL ACID LIPASE-RELATED"/>
    <property type="match status" value="1"/>
</dbReference>
<keyword evidence="5" id="KW-0443">Lipid metabolism</keyword>
<dbReference type="EMBL" id="MW244703">
    <property type="protein sequence ID" value="QRN45237.1"/>
    <property type="molecule type" value="mRNA"/>
</dbReference>
<keyword evidence="6" id="KW-0325">Glycoprotein</keyword>
<feature type="active site" description="Charge relay system" evidence="8">
    <location>
        <position position="363"/>
    </location>
</feature>
<evidence type="ECO:0000256" key="9">
    <source>
        <dbReference type="SAM" id="SignalP"/>
    </source>
</evidence>
<evidence type="ECO:0000259" key="10">
    <source>
        <dbReference type="Pfam" id="PF04083"/>
    </source>
</evidence>
<accession>A0A891XIQ8</accession>
<proteinExistence type="evidence at transcript level"/>
<evidence type="ECO:0000256" key="5">
    <source>
        <dbReference type="ARBA" id="ARBA00023098"/>
    </source>
</evidence>
<organism evidence="11">
    <name type="scientific">Tineola bisselliella</name>
    <name type="common">Webbing clothes moth</name>
    <name type="synonym">Tinea bisselliella</name>
    <dbReference type="NCBI Taxonomy" id="93883"/>
    <lineage>
        <taxon>Eukaryota</taxon>
        <taxon>Metazoa</taxon>
        <taxon>Ecdysozoa</taxon>
        <taxon>Arthropoda</taxon>
        <taxon>Hexapoda</taxon>
        <taxon>Insecta</taxon>
        <taxon>Pterygota</taxon>
        <taxon>Neoptera</taxon>
        <taxon>Endopterygota</taxon>
        <taxon>Lepidoptera</taxon>
        <taxon>Glossata</taxon>
        <taxon>Ditrysia</taxon>
        <taxon>Tineoidea</taxon>
        <taxon>Tineidae</taxon>
        <taxon>Tineinae</taxon>
        <taxon>Tineola</taxon>
    </lineage>
</organism>